<dbReference type="Gene3D" id="2.40.160.50">
    <property type="entry name" value="membrane protein fhac: a member of the omp85/tpsb transporter family"/>
    <property type="match status" value="1"/>
</dbReference>
<keyword evidence="2 3" id="KW-0472">Membrane</keyword>
<evidence type="ECO:0000259" key="4">
    <source>
        <dbReference type="Pfam" id="PF01103"/>
    </source>
</evidence>
<protein>
    <submittedName>
        <fullName evidence="5">Outer membrane protein assembly factor BamA</fullName>
    </submittedName>
</protein>
<dbReference type="RefSeq" id="WP_092458942.1">
    <property type="nucleotide sequence ID" value="NZ_FPCJ01000001.1"/>
</dbReference>
<dbReference type="OrthoDB" id="9811416at2"/>
<evidence type="ECO:0000256" key="1">
    <source>
        <dbReference type="ARBA" id="ARBA00004370"/>
    </source>
</evidence>
<keyword evidence="6" id="KW-1185">Reference proteome</keyword>
<gene>
    <name evidence="5" type="ORF">SAMN05660895_1212</name>
</gene>
<feature type="domain" description="Bacterial surface antigen (D15)" evidence="4">
    <location>
        <begin position="386"/>
        <end position="605"/>
    </location>
</feature>
<evidence type="ECO:0000313" key="6">
    <source>
        <dbReference type="Proteomes" id="UP000199537"/>
    </source>
</evidence>
<proteinExistence type="predicted"/>
<dbReference type="Pfam" id="PF01103">
    <property type="entry name" value="Omp85"/>
    <property type="match status" value="1"/>
</dbReference>
<feature type="transmembrane region" description="Helical" evidence="3">
    <location>
        <begin position="7"/>
        <end position="27"/>
    </location>
</feature>
<dbReference type="AlphaFoldDB" id="A0A1I7NBL4"/>
<dbReference type="Proteomes" id="UP000199537">
    <property type="component" value="Unassembled WGS sequence"/>
</dbReference>
<dbReference type="GO" id="GO:0019867">
    <property type="term" value="C:outer membrane"/>
    <property type="evidence" value="ECO:0007669"/>
    <property type="project" value="InterPro"/>
</dbReference>
<dbReference type="InterPro" id="IPR000184">
    <property type="entry name" value="Bac_surfAg_D15"/>
</dbReference>
<dbReference type="STRING" id="1393122.SAMN05660895_1212"/>
<keyword evidence="3" id="KW-1133">Transmembrane helix</keyword>
<sequence>MQSKPSCIFHPLMGIWLSIWLLVPGFIRGQENRLVVYPVDSSAARWIKNAYIPVFADTNTRGQYLAEWLTRLRESGYWGASVDSVRQDSTTLFVWLYLGQAYRWGQIRQGNIPDFLWKQARLPLIVRNAENEVEAARQAWLHYYENNGYPFATVAIDSLQVQDSLLSGIWHVEPGPLIIIDTLIQEGTARLSPSYLAYLLGIKPGEFYRQQKLEAINARIAGVNFLQQTRPWFLEYRQRHAALHVTLDARKSNQIDGLLGYEPASAQNASALGPGTNSKGRLVGQLTLHLVNSFHTGEVLDMHWEQLQYASPRLNLAAGVPTLWGTAYGLSGQFSLFRKDSSYLQLNSRLGISYEPIPGTGYRMYLQQSVTHLLSVDTEAVKISHQLPAYVDQQETLLGFGWTGNHTDRSLNPRKGIVWEIDAEFGKRKIIPNGDILQLHDPADSSFSFASLYAALPSGSFIYKPYLRLVYYRPLGRYATLRSMWQGAGIWGTKMFLNELYQIGGAELLRGFDEQSIYASQYLVWSLEYRYLIGEEAYVFGFSDNAYVYQQYMTGSQQLHASDWPTGLGLGMAFPTRVGFFRFSWAIGRRKGSPFDIQRSRIHFSYINSF</sequence>
<accession>A0A1I7NBL4</accession>
<dbReference type="EMBL" id="FPCJ01000001">
    <property type="protein sequence ID" value="SFV31926.1"/>
    <property type="molecule type" value="Genomic_DNA"/>
</dbReference>
<evidence type="ECO:0000256" key="3">
    <source>
        <dbReference type="SAM" id="Phobius"/>
    </source>
</evidence>
<keyword evidence="3" id="KW-0812">Transmembrane</keyword>
<organism evidence="5 6">
    <name type="scientific">Thermoflavifilum thermophilum</name>
    <dbReference type="NCBI Taxonomy" id="1393122"/>
    <lineage>
        <taxon>Bacteria</taxon>
        <taxon>Pseudomonadati</taxon>
        <taxon>Bacteroidota</taxon>
        <taxon>Chitinophagia</taxon>
        <taxon>Chitinophagales</taxon>
        <taxon>Chitinophagaceae</taxon>
        <taxon>Thermoflavifilum</taxon>
    </lineage>
</organism>
<name>A0A1I7NBL4_9BACT</name>
<evidence type="ECO:0000256" key="2">
    <source>
        <dbReference type="ARBA" id="ARBA00023136"/>
    </source>
</evidence>
<comment type="subcellular location">
    <subcellularLocation>
        <location evidence="1">Membrane</location>
    </subcellularLocation>
</comment>
<evidence type="ECO:0000313" key="5">
    <source>
        <dbReference type="EMBL" id="SFV31926.1"/>
    </source>
</evidence>
<reference evidence="6" key="1">
    <citation type="submission" date="2016-10" db="EMBL/GenBank/DDBJ databases">
        <authorList>
            <person name="Varghese N."/>
            <person name="Submissions S."/>
        </authorList>
    </citation>
    <scope>NUCLEOTIDE SEQUENCE [LARGE SCALE GENOMIC DNA]</scope>
    <source>
        <strain evidence="6">DSM 14807</strain>
    </source>
</reference>